<reference evidence="2 3" key="1">
    <citation type="journal article" date="2002" name="Nature">
        <title>Genome sequence of the plant pathogen Ralstonia solanacearum.</title>
        <authorList>
            <person name="Salanoubat M."/>
            <person name="Genin S."/>
            <person name="Artiguenave F."/>
            <person name="Gouzy J."/>
            <person name="Mangenot S."/>
            <person name="Arlat M."/>
            <person name="Billault A."/>
            <person name="Brottier P."/>
            <person name="Camus J.C."/>
            <person name="Cattolico L."/>
            <person name="Chandler M."/>
            <person name="Choisne N."/>
            <person name="Claudel-Renard C."/>
            <person name="Cunnac S."/>
            <person name="Demange N."/>
            <person name="Gaspin C."/>
            <person name="Lavie M."/>
            <person name="Moisan A."/>
            <person name="Robert C."/>
            <person name="Saurin W."/>
            <person name="Schiex T."/>
            <person name="Siguier P."/>
            <person name="Thebault P."/>
            <person name="Whalen M."/>
            <person name="Wincker P."/>
            <person name="Levy M."/>
            <person name="Weissenbach J."/>
            <person name="Boucher C.A."/>
        </authorList>
    </citation>
    <scope>NUCLEOTIDE SEQUENCE [LARGE SCALE GENOMIC DNA]</scope>
    <source>
        <strain evidence="3">ATCC BAA-1114 / GMI1000</strain>
    </source>
</reference>
<accession>Q8Y0T7</accession>
<dbReference type="AlphaFoldDB" id="Q8Y0T7"/>
<keyword evidence="3" id="KW-1185">Reference proteome</keyword>
<dbReference type="STRING" id="267608.RSc0956"/>
<evidence type="ECO:0000256" key="1">
    <source>
        <dbReference type="SAM" id="MobiDB-lite"/>
    </source>
</evidence>
<name>Q8Y0T7_RALN1</name>
<gene>
    <name evidence="2" type="ordered locus">RSc0956</name>
</gene>
<proteinExistence type="predicted"/>
<organism evidence="2 3">
    <name type="scientific">Ralstonia nicotianae (strain ATCC BAA-1114 / GMI1000)</name>
    <name type="common">Ralstonia solanacearum</name>
    <dbReference type="NCBI Taxonomy" id="267608"/>
    <lineage>
        <taxon>Bacteria</taxon>
        <taxon>Pseudomonadati</taxon>
        <taxon>Pseudomonadota</taxon>
        <taxon>Betaproteobacteria</taxon>
        <taxon>Burkholderiales</taxon>
        <taxon>Burkholderiaceae</taxon>
        <taxon>Ralstonia</taxon>
        <taxon>Ralstonia solanacearum species complex</taxon>
    </lineage>
</organism>
<feature type="region of interest" description="Disordered" evidence="1">
    <location>
        <begin position="1"/>
        <end position="41"/>
    </location>
</feature>
<dbReference type="EMBL" id="AL646052">
    <property type="protein sequence ID" value="CAD14658.1"/>
    <property type="molecule type" value="Genomic_DNA"/>
</dbReference>
<sequence>MRLHKNYSMKRAGEAGSQPRAQGRNAPSVPPGLWCSGTTHRPPLTLADESLACAS</sequence>
<protein>
    <submittedName>
        <fullName evidence="2">Uncharacterized protein</fullName>
    </submittedName>
</protein>
<evidence type="ECO:0000313" key="2">
    <source>
        <dbReference type="EMBL" id="CAD14658.1"/>
    </source>
</evidence>
<dbReference type="EnsemblBacteria" id="CAD14658">
    <property type="protein sequence ID" value="CAD14658"/>
    <property type="gene ID" value="RSc0956"/>
</dbReference>
<dbReference type="Proteomes" id="UP000001436">
    <property type="component" value="Chromosome"/>
</dbReference>
<dbReference type="HOGENOM" id="CLU_3029179_0_0_4"/>
<dbReference type="KEGG" id="rso:RSc0956"/>
<evidence type="ECO:0000313" key="3">
    <source>
        <dbReference type="Proteomes" id="UP000001436"/>
    </source>
</evidence>